<protein>
    <submittedName>
        <fullName evidence="1">Uncharacterized protein</fullName>
    </submittedName>
</protein>
<accession>A0A1W6TD07</accession>
<dbReference type="EMBL" id="CP017902">
    <property type="protein sequence ID" value="ARP18713.1"/>
    <property type="molecule type" value="Genomic_DNA"/>
</dbReference>
<dbReference type="AlphaFoldDB" id="A0A1W6TD07"/>
<name>A0A1W6TD07_VIBAL</name>
<dbReference type="RefSeq" id="WP_086046854.1">
    <property type="nucleotide sequence ID" value="NZ_CP017889.1"/>
</dbReference>
<gene>
    <name evidence="1" type="ORF">K05K4_18790</name>
</gene>
<sequence>MDININTVAAAVIRCTSRKQKQHLTSWMEYHDYSVDELTTLLPGVLPSPIESGVSIKEQQAFITIFAHTLFIHQHPQTSSNQDELLQVKALIRTVKANFKKQRKTDKELYCRAVKTNLTESEYQRFLKVMHSYNYKSASRFLRDVITQKLTIKPQQSSEITDYFKQTKCIANVMESLIEQDNPLYNHETARQLGDALYELKQNLQLIRNLAIDAHNSQTAELLAMQFLDSRALRELYRRKLEQENASDDI</sequence>
<reference evidence="1" key="1">
    <citation type="submission" date="2016-10" db="EMBL/GenBank/DDBJ databases">
        <title>The High Quality Genome of Vibrio alginolyticus K01M1.</title>
        <authorList>
            <person name="Wendling C."/>
            <person name="Chibani C.M."/>
            <person name="Hertel R."/>
            <person name="Sproer C."/>
            <person name="Bunk B."/>
            <person name="Overmann J."/>
            <person name="Roth O."/>
            <person name="Liesegang H."/>
        </authorList>
    </citation>
    <scope>NUCLEOTIDE SEQUENCE</scope>
    <source>
        <strain evidence="1">K05K4</strain>
    </source>
</reference>
<evidence type="ECO:0000313" key="1">
    <source>
        <dbReference type="EMBL" id="ARP18713.1"/>
    </source>
</evidence>
<organism evidence="1">
    <name type="scientific">Vibrio alginolyticus</name>
    <dbReference type="NCBI Taxonomy" id="663"/>
    <lineage>
        <taxon>Bacteria</taxon>
        <taxon>Pseudomonadati</taxon>
        <taxon>Pseudomonadota</taxon>
        <taxon>Gammaproteobacteria</taxon>
        <taxon>Vibrionales</taxon>
        <taxon>Vibrionaceae</taxon>
        <taxon>Vibrio</taxon>
    </lineage>
</organism>
<proteinExistence type="predicted"/>